<feature type="compositionally biased region" description="Polar residues" evidence="7">
    <location>
        <begin position="614"/>
        <end position="642"/>
    </location>
</feature>
<dbReference type="GO" id="GO:0016192">
    <property type="term" value="P:vesicle-mediated transport"/>
    <property type="evidence" value="ECO:0007669"/>
    <property type="project" value="InterPro"/>
</dbReference>
<gene>
    <name evidence="9" type="ORF">PICST_84899</name>
</gene>
<evidence type="ECO:0000256" key="4">
    <source>
        <dbReference type="ARBA" id="ARBA00022927"/>
    </source>
</evidence>
<dbReference type="InterPro" id="IPR016342">
    <property type="entry name" value="AP_complex_bsu_1_2_4"/>
</dbReference>
<keyword evidence="5 6" id="KW-0472">Membrane</keyword>
<dbReference type="EMBL" id="CP000500">
    <property type="protein sequence ID" value="ABN67677.2"/>
    <property type="molecule type" value="Genomic_DNA"/>
</dbReference>
<dbReference type="Pfam" id="PF01602">
    <property type="entry name" value="Adaptin_N"/>
    <property type="match status" value="1"/>
</dbReference>
<dbReference type="InterPro" id="IPR016024">
    <property type="entry name" value="ARM-type_fold"/>
</dbReference>
<evidence type="ECO:0000256" key="7">
    <source>
        <dbReference type="SAM" id="MobiDB-lite"/>
    </source>
</evidence>
<comment type="similarity">
    <text evidence="2 6">Belongs to the adaptor complexes large subunit family.</text>
</comment>
<dbReference type="PIRSF" id="PIRSF002291">
    <property type="entry name" value="AP_complex_beta"/>
    <property type="match status" value="1"/>
</dbReference>
<dbReference type="Gene3D" id="1.25.10.10">
    <property type="entry name" value="Leucine-rich Repeat Variant"/>
    <property type="match status" value="1"/>
</dbReference>
<evidence type="ECO:0000313" key="10">
    <source>
        <dbReference type="Proteomes" id="UP000002258"/>
    </source>
</evidence>
<reference evidence="9 10" key="1">
    <citation type="journal article" date="2007" name="Nat. Biotechnol.">
        <title>Genome sequence of the lignocellulose-bioconverting and xylose-fermenting yeast Pichia stipitis.</title>
        <authorList>
            <person name="Jeffries T.W."/>
            <person name="Grigoriev I.V."/>
            <person name="Grimwood J."/>
            <person name="Laplaza J.M."/>
            <person name="Aerts A."/>
            <person name="Salamov A."/>
            <person name="Schmutz J."/>
            <person name="Lindquist E."/>
            <person name="Dehal P."/>
            <person name="Shapiro H."/>
            <person name="Jin Y.S."/>
            <person name="Passoth V."/>
            <person name="Richardson P.M."/>
        </authorList>
    </citation>
    <scope>NUCLEOTIDE SEQUENCE [LARGE SCALE GENOMIC DNA]</scope>
    <source>
        <strain evidence="10">ATCC 58785 / CBS 6054 / NBRC 10063 / NRRL Y-11545</strain>
    </source>
</reference>
<dbReference type="FunCoup" id="A3LWQ6">
    <property type="interactions" value="113"/>
</dbReference>
<evidence type="ECO:0000256" key="6">
    <source>
        <dbReference type="PIRNR" id="PIRNR002291"/>
    </source>
</evidence>
<dbReference type="Proteomes" id="UP000002258">
    <property type="component" value="Chromosome 6"/>
</dbReference>
<dbReference type="AlphaFoldDB" id="A3LWQ6"/>
<dbReference type="PANTHER" id="PTHR11134">
    <property type="entry name" value="ADAPTOR COMPLEX SUBUNIT BETA FAMILY MEMBER"/>
    <property type="match status" value="1"/>
</dbReference>
<dbReference type="InterPro" id="IPR026739">
    <property type="entry name" value="AP_beta"/>
</dbReference>
<feature type="compositionally biased region" description="Polar residues" evidence="7">
    <location>
        <begin position="652"/>
        <end position="671"/>
    </location>
</feature>
<dbReference type="InParanoid" id="A3LWQ6"/>
<dbReference type="HOGENOM" id="CLU_006320_4_4_1"/>
<dbReference type="KEGG" id="pic:PICST_84899"/>
<organism evidence="9 10">
    <name type="scientific">Scheffersomyces stipitis (strain ATCC 58785 / CBS 6054 / NBRC 10063 / NRRL Y-11545)</name>
    <name type="common">Yeast</name>
    <name type="synonym">Pichia stipitis</name>
    <dbReference type="NCBI Taxonomy" id="322104"/>
    <lineage>
        <taxon>Eukaryota</taxon>
        <taxon>Fungi</taxon>
        <taxon>Dikarya</taxon>
        <taxon>Ascomycota</taxon>
        <taxon>Saccharomycotina</taxon>
        <taxon>Pichiomycetes</taxon>
        <taxon>Debaryomycetaceae</taxon>
        <taxon>Scheffersomyces</taxon>
    </lineage>
</organism>
<feature type="region of interest" description="Disordered" evidence="7">
    <location>
        <begin position="607"/>
        <end position="697"/>
    </location>
</feature>
<dbReference type="InterPro" id="IPR002553">
    <property type="entry name" value="Clathrin/coatomer_adapt-like_N"/>
</dbReference>
<dbReference type="SUPFAM" id="SSF48371">
    <property type="entry name" value="ARM repeat"/>
    <property type="match status" value="1"/>
</dbReference>
<dbReference type="RefSeq" id="XP_001385706.2">
    <property type="nucleotide sequence ID" value="XM_001385669.1"/>
</dbReference>
<evidence type="ECO:0000313" key="9">
    <source>
        <dbReference type="EMBL" id="ABN67677.2"/>
    </source>
</evidence>
<comment type="subcellular location">
    <subcellularLocation>
        <location evidence="1">Endomembrane system</location>
    </subcellularLocation>
</comment>
<dbReference type="eggNOG" id="KOG1061">
    <property type="taxonomic scope" value="Eukaryota"/>
</dbReference>
<dbReference type="GeneID" id="4839744"/>
<dbReference type="GO" id="GO:0030276">
    <property type="term" value="F:clathrin binding"/>
    <property type="evidence" value="ECO:0007669"/>
    <property type="project" value="InterPro"/>
</dbReference>
<evidence type="ECO:0000256" key="5">
    <source>
        <dbReference type="ARBA" id="ARBA00023136"/>
    </source>
</evidence>
<dbReference type="STRING" id="322104.A3LWQ6"/>
<keyword evidence="3 6" id="KW-0813">Transport</keyword>
<protein>
    <recommendedName>
        <fullName evidence="6">AP complex subunit beta</fullName>
    </recommendedName>
</protein>
<feature type="domain" description="Clathrin/coatomer adaptor adaptin-like N-terminal" evidence="8">
    <location>
        <begin position="18"/>
        <end position="534"/>
    </location>
</feature>
<evidence type="ECO:0000256" key="3">
    <source>
        <dbReference type="ARBA" id="ARBA00022448"/>
    </source>
</evidence>
<evidence type="ECO:0000256" key="1">
    <source>
        <dbReference type="ARBA" id="ARBA00004308"/>
    </source>
</evidence>
<dbReference type="GO" id="GO:0051285">
    <property type="term" value="C:cell cortex of cell tip"/>
    <property type="evidence" value="ECO:0007669"/>
    <property type="project" value="EnsemblFungi"/>
</dbReference>
<dbReference type="GO" id="GO:0006886">
    <property type="term" value="P:intracellular protein transport"/>
    <property type="evidence" value="ECO:0007669"/>
    <property type="project" value="InterPro"/>
</dbReference>
<sequence>MSDGKLFAKSNSVELRAELEQAMKKSKSHSRIKIVLRKVIANIILNNNELAAMMPDVIDLFKIDDLEIRKMCFQYLSNYAHVNPRDASEALPYLEQFLNDSSPIVRALAIRTLASVANKDYIERTVGAVRTGLGDVDPYVRKTAAYAVSRLYQHDPTRTEKHNLISELNELLYDKNQVVVSNALASLSYVTDHSRTLTLAIDKAHSMALITHLGNANEWCQIYILNSLMSYVPQNSEEALDLIEATIPSLQHENSSVVLNAIKVIVYYSHYVKNPGLIFPTLPKRLGTSLISLLSKPAEIQFLVLRNVILLLLGSKDLVSFEVEMFFCHNEDPIYIKDTKLEIIYLLANEQNVHVVLRELEEYATEVDVSMARKAIRALGNLAVKLPNAADACVEVIQNLFNEGISYIVQESAVVLKNIMRKYPNKFQQETLELVKFYKLIDEPDAKASMIWIIGQACQFIDSVETIFEVIISNFKDDPIEVQYATLTAATKLYLMLPEKGEKTVLNVLKWATEESDNPDIRERGYIYWRLISSEYASGKSGNFQEVTKEIILNPNPIISPENDSIDPKILEELELNIGTLASIYLKPVSHVFRLAKVKSLPNSPVLQKRAQGPVTSDVTVATKNAQSTSGRKVSVISSPVADTSFPARNLTPRSTSSKQTYDSTGSSNEDISSKDSFAKRLTRKATQLAARKGSRD</sequence>
<comment type="function">
    <text evidence="6">Adaptins are components of the adaptor complexes which link clathrin to receptors in coated vesicles. Clathrin-associated protein complexes are believed to interact with the cytoplasmic tails of membrane proteins, leading to their selection and concentration.</text>
</comment>
<dbReference type="InterPro" id="IPR011989">
    <property type="entry name" value="ARM-like"/>
</dbReference>
<dbReference type="GO" id="GO:0032153">
    <property type="term" value="C:cell division site"/>
    <property type="evidence" value="ECO:0007669"/>
    <property type="project" value="EnsemblFungi"/>
</dbReference>
<accession>A3LWQ6</accession>
<keyword evidence="4 6" id="KW-0653">Protein transport</keyword>
<evidence type="ECO:0000256" key="2">
    <source>
        <dbReference type="ARBA" id="ARBA00006613"/>
    </source>
</evidence>
<proteinExistence type="inferred from homology"/>
<dbReference type="OrthoDB" id="10254310at2759"/>
<keyword evidence="10" id="KW-1185">Reference proteome</keyword>
<name>A3LWQ6_PICST</name>
<dbReference type="OMA" id="FIQRPTR"/>
<dbReference type="GO" id="GO:0030122">
    <property type="term" value="C:AP-2 adaptor complex"/>
    <property type="evidence" value="ECO:0007669"/>
    <property type="project" value="EnsemblFungi"/>
</dbReference>
<evidence type="ECO:0000259" key="8">
    <source>
        <dbReference type="Pfam" id="PF01602"/>
    </source>
</evidence>